<dbReference type="Pfam" id="PF01965">
    <property type="entry name" value="DJ-1_PfpI"/>
    <property type="match status" value="1"/>
</dbReference>
<dbReference type="InterPro" id="IPR006286">
    <property type="entry name" value="C56_PfpI-like"/>
</dbReference>
<dbReference type="PROSITE" id="PS51276">
    <property type="entry name" value="PEPTIDASE_C56_PFPI"/>
    <property type="match status" value="1"/>
</dbReference>
<dbReference type="PANTHER" id="PTHR42733">
    <property type="entry name" value="DJ-1 PROTEIN"/>
    <property type="match status" value="1"/>
</dbReference>
<dbReference type="KEGG" id="sbd:ATN00_00345"/>
<dbReference type="Gene3D" id="3.40.50.880">
    <property type="match status" value="1"/>
</dbReference>
<dbReference type="STRING" id="1332080.ATN00_00345"/>
<sequence length="184" mass="19675">MPAIDQTRILIIATDGFEQSELFDPRDQLIGARATVKLASPEKKPIQGMKHDEKGATITPDLTLDDVRVEDYDGLILPGGVANPDRLRTNGKAVDLVRAFVHSGKPVAAICHGPWLLVEADIVSGRTVTSWPSVRTDLANAGAKVVDQEVAIDGNLITSRKPADIPAFVFAFRKAVIEGVTAAA</sequence>
<dbReference type="RefSeq" id="WP_062060767.1">
    <property type="nucleotide sequence ID" value="NZ_CP013264.1"/>
</dbReference>
<keyword evidence="4" id="KW-1185">Reference proteome</keyword>
<accession>A0A0S3F484</accession>
<comment type="similarity">
    <text evidence="1">Belongs to the peptidase C56 family.</text>
</comment>
<dbReference type="AlphaFoldDB" id="A0A0S3F484"/>
<dbReference type="InterPro" id="IPR029062">
    <property type="entry name" value="Class_I_gatase-like"/>
</dbReference>
<proteinExistence type="inferred from homology"/>
<name>A0A0S3F484_9SPHN</name>
<evidence type="ECO:0000313" key="4">
    <source>
        <dbReference type="Proteomes" id="UP000056968"/>
    </source>
</evidence>
<dbReference type="PANTHER" id="PTHR42733:SF12">
    <property type="entry name" value="PROTEINASE"/>
    <property type="match status" value="1"/>
</dbReference>
<dbReference type="SUPFAM" id="SSF52317">
    <property type="entry name" value="Class I glutamine amidotransferase-like"/>
    <property type="match status" value="1"/>
</dbReference>
<organism evidence="3 4">
    <name type="scientific">Sphingobium baderi</name>
    <dbReference type="NCBI Taxonomy" id="1332080"/>
    <lineage>
        <taxon>Bacteria</taxon>
        <taxon>Pseudomonadati</taxon>
        <taxon>Pseudomonadota</taxon>
        <taxon>Alphaproteobacteria</taxon>
        <taxon>Sphingomonadales</taxon>
        <taxon>Sphingomonadaceae</taxon>
        <taxon>Sphingobium</taxon>
    </lineage>
</organism>
<evidence type="ECO:0000259" key="2">
    <source>
        <dbReference type="Pfam" id="PF01965"/>
    </source>
</evidence>
<gene>
    <name evidence="3" type="ORF">ATN00_00345</name>
</gene>
<protein>
    <submittedName>
        <fullName evidence="3">Peptidase C56</fullName>
    </submittedName>
</protein>
<dbReference type="Proteomes" id="UP000056968">
    <property type="component" value="Chromosome"/>
</dbReference>
<dbReference type="EMBL" id="CP013264">
    <property type="protein sequence ID" value="ALR22264.1"/>
    <property type="molecule type" value="Genomic_DNA"/>
</dbReference>
<feature type="domain" description="DJ-1/PfpI" evidence="2">
    <location>
        <begin position="8"/>
        <end position="172"/>
    </location>
</feature>
<dbReference type="NCBIfam" id="TIGR01382">
    <property type="entry name" value="PfpI"/>
    <property type="match status" value="1"/>
</dbReference>
<reference evidence="3 4" key="1">
    <citation type="submission" date="2015-11" db="EMBL/GenBank/DDBJ databases">
        <title>A Two-component Flavoprotein Monooxygenase System MeaXY Responsible for para-Hydroxylation of 2-Methyl-6-ethylaniline and 2,6-Diethylaniline in Sphingobium baderi DE-13.</title>
        <authorList>
            <person name="Cheng M."/>
            <person name="Meng Q."/>
            <person name="Yang Y."/>
            <person name="Chu C."/>
            <person name="Yan X."/>
            <person name="He J."/>
            <person name="Li S."/>
        </authorList>
    </citation>
    <scope>NUCLEOTIDE SEQUENCE [LARGE SCALE GENOMIC DNA]</scope>
    <source>
        <strain evidence="3 4">DE-13</strain>
    </source>
</reference>
<evidence type="ECO:0000313" key="3">
    <source>
        <dbReference type="EMBL" id="ALR22264.1"/>
    </source>
</evidence>
<evidence type="ECO:0000256" key="1">
    <source>
        <dbReference type="ARBA" id="ARBA00008542"/>
    </source>
</evidence>
<dbReference type="CDD" id="cd03134">
    <property type="entry name" value="GATase1_PfpI_like"/>
    <property type="match status" value="1"/>
</dbReference>
<dbReference type="InterPro" id="IPR002818">
    <property type="entry name" value="DJ-1/PfpI"/>
</dbReference>
<dbReference type="OrthoDB" id="9792284at2"/>